<comment type="caution">
    <text evidence="2">The sequence shown here is derived from an EMBL/GenBank/DDBJ whole genome shotgun (WGS) entry which is preliminary data.</text>
</comment>
<feature type="signal peptide" evidence="1">
    <location>
        <begin position="1"/>
        <end position="37"/>
    </location>
</feature>
<accession>A0A917U479</accession>
<protein>
    <recommendedName>
        <fullName evidence="4">Secreted protein</fullName>
    </recommendedName>
</protein>
<dbReference type="EMBL" id="BMPI01000034">
    <property type="protein sequence ID" value="GGM52137.1"/>
    <property type="molecule type" value="Genomic_DNA"/>
</dbReference>
<gene>
    <name evidence="2" type="ORF">GCM10007977_062220</name>
</gene>
<dbReference type="RefSeq" id="WP_229836008.1">
    <property type="nucleotide sequence ID" value="NZ_BMPI01000034.1"/>
</dbReference>
<organism evidence="2 3">
    <name type="scientific">Dactylosporangium sucinum</name>
    <dbReference type="NCBI Taxonomy" id="1424081"/>
    <lineage>
        <taxon>Bacteria</taxon>
        <taxon>Bacillati</taxon>
        <taxon>Actinomycetota</taxon>
        <taxon>Actinomycetes</taxon>
        <taxon>Micromonosporales</taxon>
        <taxon>Micromonosporaceae</taxon>
        <taxon>Dactylosporangium</taxon>
    </lineage>
</organism>
<reference evidence="2" key="2">
    <citation type="submission" date="2020-09" db="EMBL/GenBank/DDBJ databases">
        <authorList>
            <person name="Sun Q."/>
            <person name="Ohkuma M."/>
        </authorList>
    </citation>
    <scope>NUCLEOTIDE SEQUENCE</scope>
    <source>
        <strain evidence="2">JCM 19831</strain>
    </source>
</reference>
<evidence type="ECO:0008006" key="4">
    <source>
        <dbReference type="Google" id="ProtNLM"/>
    </source>
</evidence>
<evidence type="ECO:0000256" key="1">
    <source>
        <dbReference type="SAM" id="SignalP"/>
    </source>
</evidence>
<dbReference type="InterPro" id="IPR006311">
    <property type="entry name" value="TAT_signal"/>
</dbReference>
<dbReference type="Proteomes" id="UP000642070">
    <property type="component" value="Unassembled WGS sequence"/>
</dbReference>
<proteinExistence type="predicted"/>
<sequence length="835" mass="91858">MDLAHVPASRRAVLRSALLASAAYVAPGLLSSAAARAATAVPRSVSGIYPTLAMFNNEDECGTGAVVPWSGRLWVTTYGPHLVKGSSDKLYEVTPDLQQVVRPESVGGTHANRMIHEESRQLFIACYVIREDGTVRTIARDAMPGRLTGTARHINDPRNKVHFATMEEGLYSVDVNTLEVWGEIRDGNSGLTSPTHPAAISSKLPGYHGKGLYTQGDVLIYSNNGDQAPQAQTDPTTASGALAEWRGSGDWQLIRRNQFTELTGPAGIAGGSNSPGDAVWALGWDHRSLILNVRQDGEWHSYRLPKGSHSYDGAHGWNTEWPRIREIGQGDELLMTMHGGFWRFPAGFRVGRTAGIRPRSNYLKVIGDFARWEDKVVFGCDDTAVAEFYNKRRHKGNIAGPGQSQSNLWFVDPADLDGFGFAIGRGTVWNDDPVEAGDVSDPFLVAGFDRRVLHLTHDSERTVTFTIEVDRMGDGVWTSWLNMQVPGRGYKWVGLPSTFEWVRLRTDRAAQKVTAAFSLSNIDRRSSDADPIFDALARIGDRAVTGGLVRARGANLRTLAYVVDRPAADGATAPVGYYELNDNLTLARVNDPDVDTWHRTNVAVPVGVLEVDEASVLVIDDKARRWRLPKLHDAYETEQPLGPERIAREVCTERDLFNAHGTFYELPAENAGGFSKMRPVATHGRRIKDYCSYRGMVVLTGLRDNAPASEHVLTSTDGKTALWVGVADDLWKLGRPRGVGGPWKDTPVIAGKPSDPYLMTAYQEKIIRLSHKSDQAIDIAVQVDLTGEGRWVTYQTFTVRKGRTVTHMFPAGFSAYWMRTVAMSDATATAQLVYS</sequence>
<keyword evidence="3" id="KW-1185">Reference proteome</keyword>
<evidence type="ECO:0000313" key="2">
    <source>
        <dbReference type="EMBL" id="GGM52137.1"/>
    </source>
</evidence>
<name>A0A917U479_9ACTN</name>
<evidence type="ECO:0000313" key="3">
    <source>
        <dbReference type="Proteomes" id="UP000642070"/>
    </source>
</evidence>
<reference evidence="2" key="1">
    <citation type="journal article" date="2014" name="Int. J. Syst. Evol. Microbiol.">
        <title>Complete genome sequence of Corynebacterium casei LMG S-19264T (=DSM 44701T), isolated from a smear-ripened cheese.</title>
        <authorList>
            <consortium name="US DOE Joint Genome Institute (JGI-PGF)"/>
            <person name="Walter F."/>
            <person name="Albersmeier A."/>
            <person name="Kalinowski J."/>
            <person name="Ruckert C."/>
        </authorList>
    </citation>
    <scope>NUCLEOTIDE SEQUENCE</scope>
    <source>
        <strain evidence="2">JCM 19831</strain>
    </source>
</reference>
<dbReference type="PROSITE" id="PS51318">
    <property type="entry name" value="TAT"/>
    <property type="match status" value="1"/>
</dbReference>
<feature type="chain" id="PRO_5037564323" description="Secreted protein" evidence="1">
    <location>
        <begin position="38"/>
        <end position="835"/>
    </location>
</feature>
<keyword evidence="1" id="KW-0732">Signal</keyword>
<dbReference type="AlphaFoldDB" id="A0A917U479"/>